<accession>A0A0E9VRY3</accession>
<reference evidence="1" key="2">
    <citation type="journal article" date="2015" name="Fish Shellfish Immunol.">
        <title>Early steps in the European eel (Anguilla anguilla)-Vibrio vulnificus interaction in the gills: Role of the RtxA13 toxin.</title>
        <authorList>
            <person name="Callol A."/>
            <person name="Pajuelo D."/>
            <person name="Ebbesson L."/>
            <person name="Teles M."/>
            <person name="MacKenzie S."/>
            <person name="Amaro C."/>
        </authorList>
    </citation>
    <scope>NUCLEOTIDE SEQUENCE</scope>
</reference>
<evidence type="ECO:0000313" key="1">
    <source>
        <dbReference type="EMBL" id="JAH80150.1"/>
    </source>
</evidence>
<sequence length="38" mass="4556">MCAICLKIARVLFTMTSFYEKKKKLRKNELDFLLLCRS</sequence>
<dbReference type="EMBL" id="GBXM01028427">
    <property type="protein sequence ID" value="JAH80150.1"/>
    <property type="molecule type" value="Transcribed_RNA"/>
</dbReference>
<name>A0A0E9VRY3_ANGAN</name>
<reference evidence="1" key="1">
    <citation type="submission" date="2014-11" db="EMBL/GenBank/DDBJ databases">
        <authorList>
            <person name="Amaro Gonzalez C."/>
        </authorList>
    </citation>
    <scope>NUCLEOTIDE SEQUENCE</scope>
</reference>
<proteinExistence type="predicted"/>
<protein>
    <submittedName>
        <fullName evidence="1">Uncharacterized protein</fullName>
    </submittedName>
</protein>
<dbReference type="AlphaFoldDB" id="A0A0E9VRY3"/>
<organism evidence="1">
    <name type="scientific">Anguilla anguilla</name>
    <name type="common">European freshwater eel</name>
    <name type="synonym">Muraena anguilla</name>
    <dbReference type="NCBI Taxonomy" id="7936"/>
    <lineage>
        <taxon>Eukaryota</taxon>
        <taxon>Metazoa</taxon>
        <taxon>Chordata</taxon>
        <taxon>Craniata</taxon>
        <taxon>Vertebrata</taxon>
        <taxon>Euteleostomi</taxon>
        <taxon>Actinopterygii</taxon>
        <taxon>Neopterygii</taxon>
        <taxon>Teleostei</taxon>
        <taxon>Anguilliformes</taxon>
        <taxon>Anguillidae</taxon>
        <taxon>Anguilla</taxon>
    </lineage>
</organism>